<evidence type="ECO:0000256" key="3">
    <source>
        <dbReference type="ARBA" id="ARBA00023125"/>
    </source>
</evidence>
<dbReference type="Pfam" id="PF03466">
    <property type="entry name" value="LysR_substrate"/>
    <property type="match status" value="1"/>
</dbReference>
<keyword evidence="3" id="KW-0238">DNA-binding</keyword>
<dbReference type="RefSeq" id="WP_313794289.1">
    <property type="nucleotide sequence ID" value="NZ_CP102453.1"/>
</dbReference>
<dbReference type="PANTHER" id="PTHR30419">
    <property type="entry name" value="HTH-TYPE TRANSCRIPTIONAL REGULATOR YBHD"/>
    <property type="match status" value="1"/>
</dbReference>
<sequence>MDMNLQKYVALVKTVELGSFTQAADVLNYSQSGISRMINDLEKEAGLILLERNRAGLRLTSEGLSIYPHIKKLTEDYELLENQINALNGLEDGLISIGTFSSVATHWLPTIIKNFQQDYPKIEFELLLGDYSEIEKWIIEGRVDFGFVRLPTVTQMETEFLANDDHMMILPSNHRLANSKYPYFPMKELATEVFILLEKDGDSDVLDQFAQMGVQPNIRFRTWDDYAVMAMVESGLGISLLPRLILQRIPYQVVIKPLEKPILRKIGLAYKNKNRLTLASKTFFNYIDVASLHP</sequence>
<gene>
    <name evidence="6" type="ORF">NRE15_03815</name>
</gene>
<dbReference type="Proteomes" id="UP001315967">
    <property type="component" value="Chromosome"/>
</dbReference>
<dbReference type="Pfam" id="PF00126">
    <property type="entry name" value="HTH_1"/>
    <property type="match status" value="1"/>
</dbReference>
<organism evidence="6 7">
    <name type="scientific">Fundicoccus culcitae</name>
    <dbReference type="NCBI Taxonomy" id="2969821"/>
    <lineage>
        <taxon>Bacteria</taxon>
        <taxon>Bacillati</taxon>
        <taxon>Bacillota</taxon>
        <taxon>Bacilli</taxon>
        <taxon>Lactobacillales</taxon>
        <taxon>Aerococcaceae</taxon>
        <taxon>Fundicoccus</taxon>
    </lineage>
</organism>
<evidence type="ECO:0000256" key="1">
    <source>
        <dbReference type="ARBA" id="ARBA00009437"/>
    </source>
</evidence>
<dbReference type="Gene3D" id="3.40.190.10">
    <property type="entry name" value="Periplasmic binding protein-like II"/>
    <property type="match status" value="2"/>
</dbReference>
<dbReference type="InterPro" id="IPR005119">
    <property type="entry name" value="LysR_subst-bd"/>
</dbReference>
<protein>
    <submittedName>
        <fullName evidence="6">LysR family transcriptional regulator</fullName>
    </submittedName>
</protein>
<dbReference type="PRINTS" id="PR00039">
    <property type="entry name" value="HTHLYSR"/>
</dbReference>
<evidence type="ECO:0000313" key="6">
    <source>
        <dbReference type="EMBL" id="UUX34786.1"/>
    </source>
</evidence>
<evidence type="ECO:0000256" key="4">
    <source>
        <dbReference type="ARBA" id="ARBA00023163"/>
    </source>
</evidence>
<proteinExistence type="inferred from homology"/>
<dbReference type="InterPro" id="IPR050950">
    <property type="entry name" value="HTH-type_LysR_regulators"/>
</dbReference>
<evidence type="ECO:0000256" key="2">
    <source>
        <dbReference type="ARBA" id="ARBA00023015"/>
    </source>
</evidence>
<dbReference type="InterPro" id="IPR036388">
    <property type="entry name" value="WH-like_DNA-bd_sf"/>
</dbReference>
<dbReference type="PROSITE" id="PS50931">
    <property type="entry name" value="HTH_LYSR"/>
    <property type="match status" value="1"/>
</dbReference>
<feature type="domain" description="HTH lysR-type" evidence="5">
    <location>
        <begin position="3"/>
        <end position="60"/>
    </location>
</feature>
<evidence type="ECO:0000259" key="5">
    <source>
        <dbReference type="PROSITE" id="PS50931"/>
    </source>
</evidence>
<dbReference type="InterPro" id="IPR036390">
    <property type="entry name" value="WH_DNA-bd_sf"/>
</dbReference>
<keyword evidence="2" id="KW-0805">Transcription regulation</keyword>
<dbReference type="CDD" id="cd05466">
    <property type="entry name" value="PBP2_LTTR_substrate"/>
    <property type="match status" value="1"/>
</dbReference>
<dbReference type="SUPFAM" id="SSF53850">
    <property type="entry name" value="Periplasmic binding protein-like II"/>
    <property type="match status" value="1"/>
</dbReference>
<keyword evidence="4" id="KW-0804">Transcription</keyword>
<dbReference type="EMBL" id="CP102453">
    <property type="protein sequence ID" value="UUX34786.1"/>
    <property type="molecule type" value="Genomic_DNA"/>
</dbReference>
<comment type="similarity">
    <text evidence="1">Belongs to the LysR transcriptional regulatory family.</text>
</comment>
<reference evidence="6 7" key="1">
    <citation type="submission" date="2022-08" db="EMBL/GenBank/DDBJ databases">
        <title>Aerococcaceae sp. nov isolated from spoiled eye mask.</title>
        <authorList>
            <person name="Zhou G."/>
            <person name="Xie X.-B."/>
            <person name="Shi Q.-S."/>
            <person name="Wang Y.-S."/>
            <person name="Wen X."/>
            <person name="Peng H."/>
            <person name="Yang X.-J."/>
            <person name="Tao H.-B."/>
            <person name="Huang X.-M."/>
        </authorList>
    </citation>
    <scope>NUCLEOTIDE SEQUENCE [LARGE SCALE GENOMIC DNA]</scope>
    <source>
        <strain evidence="7">DM20194951</strain>
    </source>
</reference>
<evidence type="ECO:0000313" key="7">
    <source>
        <dbReference type="Proteomes" id="UP001315967"/>
    </source>
</evidence>
<dbReference type="PANTHER" id="PTHR30419:SF24">
    <property type="entry name" value="HTH-TYPE TRANSCRIPTIONAL REGULATOR CZCR"/>
    <property type="match status" value="1"/>
</dbReference>
<accession>A0ABY5P875</accession>
<keyword evidence="7" id="KW-1185">Reference proteome</keyword>
<dbReference type="SUPFAM" id="SSF46785">
    <property type="entry name" value="Winged helix' DNA-binding domain"/>
    <property type="match status" value="1"/>
</dbReference>
<dbReference type="Gene3D" id="1.10.10.10">
    <property type="entry name" value="Winged helix-like DNA-binding domain superfamily/Winged helix DNA-binding domain"/>
    <property type="match status" value="1"/>
</dbReference>
<dbReference type="InterPro" id="IPR000847">
    <property type="entry name" value="LysR_HTH_N"/>
</dbReference>
<name>A0ABY5P875_9LACT</name>